<gene>
    <name evidence="1" type="ORF">Dxin01_00035</name>
</gene>
<dbReference type="RefSeq" id="WP_353540309.1">
    <property type="nucleotide sequence ID" value="NZ_BAABRN010000001.1"/>
</dbReference>
<protein>
    <submittedName>
        <fullName evidence="1">Uncharacterized protein</fullName>
    </submittedName>
</protein>
<proteinExistence type="predicted"/>
<dbReference type="Proteomes" id="UP001458946">
    <property type="component" value="Unassembled WGS sequence"/>
</dbReference>
<sequence>MAEEVKSDLVKVANQLMAKSGGEVCKMLNSRSKTVKTWLCVYRNPPSYPRFTLKRFSVPADINFAEFDVSDSVMTDIEELDVETIEEVETAIRDKYGEELGTFQSPWAANCPF</sequence>
<evidence type="ECO:0000313" key="1">
    <source>
        <dbReference type="EMBL" id="GAA5500315.1"/>
    </source>
</evidence>
<keyword evidence="2" id="KW-1185">Reference proteome</keyword>
<name>A0ABP9V808_9DEIO</name>
<dbReference type="EMBL" id="BAABRN010000001">
    <property type="protein sequence ID" value="GAA5500315.1"/>
    <property type="molecule type" value="Genomic_DNA"/>
</dbReference>
<comment type="caution">
    <text evidence="1">The sequence shown here is derived from an EMBL/GenBank/DDBJ whole genome shotgun (WGS) entry which is preliminary data.</text>
</comment>
<evidence type="ECO:0000313" key="2">
    <source>
        <dbReference type="Proteomes" id="UP001458946"/>
    </source>
</evidence>
<reference evidence="1 2" key="1">
    <citation type="submission" date="2024-02" db="EMBL/GenBank/DDBJ databases">
        <title>Deinococcus xinjiangensis NBRC 107630.</title>
        <authorList>
            <person name="Ichikawa N."/>
            <person name="Katano-Makiyama Y."/>
            <person name="Hidaka K."/>
        </authorList>
    </citation>
    <scope>NUCLEOTIDE SEQUENCE [LARGE SCALE GENOMIC DNA]</scope>
    <source>
        <strain evidence="1 2">NBRC 107630</strain>
    </source>
</reference>
<accession>A0ABP9V808</accession>
<organism evidence="1 2">
    <name type="scientific">Deinococcus xinjiangensis</name>
    <dbReference type="NCBI Taxonomy" id="457454"/>
    <lineage>
        <taxon>Bacteria</taxon>
        <taxon>Thermotogati</taxon>
        <taxon>Deinococcota</taxon>
        <taxon>Deinococci</taxon>
        <taxon>Deinococcales</taxon>
        <taxon>Deinococcaceae</taxon>
        <taxon>Deinococcus</taxon>
    </lineage>
</organism>